<evidence type="ECO:0000256" key="1">
    <source>
        <dbReference type="SAM" id="Phobius"/>
    </source>
</evidence>
<reference evidence="2 3" key="1">
    <citation type="submission" date="2014-07" db="EMBL/GenBank/DDBJ databases">
        <title>Epilithonimonas lactis LMG 22401 Genome.</title>
        <authorList>
            <person name="Pipes S.E."/>
            <person name="Stropko S.J."/>
        </authorList>
    </citation>
    <scope>NUCLEOTIDE SEQUENCE [LARGE SCALE GENOMIC DNA]</scope>
    <source>
        <strain evidence="2 3">LMG 24401</strain>
    </source>
</reference>
<sequence length="142" mass="16989">MESFKIIGMNEALIKKIFFRLIILLFSMYSIWYIILAYFFFNYLNQRPESSTKLTLMNFLFPLFLTIIFILIYNIIVYFKSIKTNNILFAFCLLASVYSIYWMAKVLIFEIDRYNLVSFGIALFCIINVNIIICKNRKTQIE</sequence>
<dbReference type="AlphaFoldDB" id="A0A085BH78"/>
<keyword evidence="3" id="KW-1185">Reference proteome</keyword>
<keyword evidence="1" id="KW-0472">Membrane</keyword>
<keyword evidence="1" id="KW-1133">Transmembrane helix</keyword>
<protein>
    <submittedName>
        <fullName evidence="2">Uncharacterized protein</fullName>
    </submittedName>
</protein>
<feature type="transmembrane region" description="Helical" evidence="1">
    <location>
        <begin position="86"/>
        <end position="104"/>
    </location>
</feature>
<feature type="transmembrane region" description="Helical" evidence="1">
    <location>
        <begin position="116"/>
        <end position="134"/>
    </location>
</feature>
<organism evidence="2 3">
    <name type="scientific">Epilithonimonas lactis</name>
    <dbReference type="NCBI Taxonomy" id="421072"/>
    <lineage>
        <taxon>Bacteria</taxon>
        <taxon>Pseudomonadati</taxon>
        <taxon>Bacteroidota</taxon>
        <taxon>Flavobacteriia</taxon>
        <taxon>Flavobacteriales</taxon>
        <taxon>Weeksellaceae</taxon>
        <taxon>Chryseobacterium group</taxon>
        <taxon>Epilithonimonas</taxon>
    </lineage>
</organism>
<evidence type="ECO:0000313" key="2">
    <source>
        <dbReference type="EMBL" id="KFC21823.1"/>
    </source>
</evidence>
<feature type="transmembrane region" description="Helical" evidence="1">
    <location>
        <begin position="21"/>
        <end position="41"/>
    </location>
</feature>
<accession>A0A085BH78</accession>
<gene>
    <name evidence="2" type="ORF">IO89_07495</name>
</gene>
<keyword evidence="1" id="KW-0812">Transmembrane</keyword>
<dbReference type="EMBL" id="JPLY01000003">
    <property type="protein sequence ID" value="KFC21823.1"/>
    <property type="molecule type" value="Genomic_DNA"/>
</dbReference>
<feature type="transmembrane region" description="Helical" evidence="1">
    <location>
        <begin position="61"/>
        <end position="79"/>
    </location>
</feature>
<name>A0A085BH78_9FLAO</name>
<dbReference type="Proteomes" id="UP000028623">
    <property type="component" value="Unassembled WGS sequence"/>
</dbReference>
<comment type="caution">
    <text evidence="2">The sequence shown here is derived from an EMBL/GenBank/DDBJ whole genome shotgun (WGS) entry which is preliminary data.</text>
</comment>
<proteinExistence type="predicted"/>
<evidence type="ECO:0000313" key="3">
    <source>
        <dbReference type="Proteomes" id="UP000028623"/>
    </source>
</evidence>